<dbReference type="AlphaFoldDB" id="A0AB40CEQ4"/>
<dbReference type="GeneID" id="120275774"/>
<dbReference type="PANTHER" id="PTHR14624">
    <property type="entry name" value="DFG10 PROTEIN"/>
    <property type="match status" value="1"/>
</dbReference>
<evidence type="ECO:0000313" key="9">
    <source>
        <dbReference type="RefSeq" id="XP_039138405.1"/>
    </source>
</evidence>
<evidence type="ECO:0000256" key="3">
    <source>
        <dbReference type="ARBA" id="ARBA00022692"/>
    </source>
</evidence>
<dbReference type="GO" id="GO:0005783">
    <property type="term" value="C:endoplasmic reticulum"/>
    <property type="evidence" value="ECO:0007669"/>
    <property type="project" value="TreeGrafter"/>
</dbReference>
<evidence type="ECO:0000259" key="7">
    <source>
        <dbReference type="Pfam" id="PF02544"/>
    </source>
</evidence>
<comment type="subcellular location">
    <subcellularLocation>
        <location evidence="1">Endomembrane system</location>
        <topology evidence="1">Multi-pass membrane protein</topology>
    </subcellularLocation>
</comment>
<evidence type="ECO:0000256" key="4">
    <source>
        <dbReference type="ARBA" id="ARBA00022989"/>
    </source>
</evidence>
<keyword evidence="3 6" id="KW-0812">Transmembrane</keyword>
<sequence>MELPLAPLLRLAWVAGTLPILLASLPVPWFGLLHRILLDFAARGKIIKSSSRKFTVPQRYFLHFYVVAVLVTTSMLLLMWFYAYGKMVPSASDSFQYTTVASHLTGGSHVFSFQKRSLTPTEHRHRVWRTVLVLLLMEAQVLRRLYETVNVFSYSSSARMHVMGYLTGLFFYTAAPLSLCCSVVPEAVSYASSQVSEFIVRGRAAMPDLQLDWWEYARPFLQLGWYQWAGATIFIWGWCHQLRCHAILGSLREHRGADEYVIPHGDWFEYVSCAHYLAEIVIYASILLASGGLDLTIWLLFFFVVSNLVFAAAETHRWYHQKFENYPVTRRAILPYVY</sequence>
<accession>A0AB40CEQ4</accession>
<keyword evidence="5 6" id="KW-0472">Membrane</keyword>
<dbReference type="PROSITE" id="PS50244">
    <property type="entry name" value="S5A_REDUCTASE"/>
    <property type="match status" value="1"/>
</dbReference>
<organism evidence="8 9">
    <name type="scientific">Dioscorea cayennensis subsp. rotundata</name>
    <name type="common">White Guinea yam</name>
    <name type="synonym">Dioscorea rotundata</name>
    <dbReference type="NCBI Taxonomy" id="55577"/>
    <lineage>
        <taxon>Eukaryota</taxon>
        <taxon>Viridiplantae</taxon>
        <taxon>Streptophyta</taxon>
        <taxon>Embryophyta</taxon>
        <taxon>Tracheophyta</taxon>
        <taxon>Spermatophyta</taxon>
        <taxon>Magnoliopsida</taxon>
        <taxon>Liliopsida</taxon>
        <taxon>Dioscoreales</taxon>
        <taxon>Dioscoreaceae</taxon>
        <taxon>Dioscorea</taxon>
    </lineage>
</organism>
<reference evidence="9" key="1">
    <citation type="submission" date="2025-08" db="UniProtKB">
        <authorList>
            <consortium name="RefSeq"/>
        </authorList>
    </citation>
    <scope>IDENTIFICATION</scope>
</reference>
<comment type="pathway">
    <text evidence="2">Protein modification; protein glycosylation.</text>
</comment>
<dbReference type="InterPro" id="IPR039698">
    <property type="entry name" value="Dfg10/SRD5A3"/>
</dbReference>
<name>A0AB40CEQ4_DIOCR</name>
<keyword evidence="4 6" id="KW-1133">Transmembrane helix</keyword>
<dbReference type="GO" id="GO:0003865">
    <property type="term" value="F:3-oxo-5-alpha-steroid 4-dehydrogenase activity"/>
    <property type="evidence" value="ECO:0007669"/>
    <property type="project" value="TreeGrafter"/>
</dbReference>
<keyword evidence="8" id="KW-1185">Reference proteome</keyword>
<proteinExistence type="predicted"/>
<feature type="transmembrane region" description="Helical" evidence="6">
    <location>
        <begin position="12"/>
        <end position="38"/>
    </location>
</feature>
<evidence type="ECO:0000256" key="2">
    <source>
        <dbReference type="ARBA" id="ARBA00004922"/>
    </source>
</evidence>
<gene>
    <name evidence="9" type="primary">LOC120275774</name>
</gene>
<dbReference type="RefSeq" id="XP_039138405.1">
    <property type="nucleotide sequence ID" value="XM_039282471.1"/>
</dbReference>
<protein>
    <submittedName>
        <fullName evidence="9">LOW QUALITY PROTEIN: polyprenol reductase 1-like</fullName>
    </submittedName>
</protein>
<dbReference type="Proteomes" id="UP001515500">
    <property type="component" value="Chromosome 14"/>
</dbReference>
<feature type="domain" description="3-oxo-5-alpha-steroid 4-dehydrogenase C-terminal" evidence="7">
    <location>
        <begin position="209"/>
        <end position="338"/>
    </location>
</feature>
<feature type="transmembrane region" description="Helical" evidence="6">
    <location>
        <begin position="162"/>
        <end position="184"/>
    </location>
</feature>
<evidence type="ECO:0000256" key="5">
    <source>
        <dbReference type="ARBA" id="ARBA00023136"/>
    </source>
</evidence>
<evidence type="ECO:0000256" key="6">
    <source>
        <dbReference type="SAM" id="Phobius"/>
    </source>
</evidence>
<feature type="transmembrane region" description="Helical" evidence="6">
    <location>
        <begin position="59"/>
        <end position="83"/>
    </location>
</feature>
<dbReference type="InterPro" id="IPR001104">
    <property type="entry name" value="3-oxo-5_a-steroid_4-DH_C"/>
</dbReference>
<dbReference type="PANTHER" id="PTHR14624:SF0">
    <property type="entry name" value="POLYPRENOL REDUCTASE"/>
    <property type="match status" value="1"/>
</dbReference>
<evidence type="ECO:0000313" key="8">
    <source>
        <dbReference type="Proteomes" id="UP001515500"/>
    </source>
</evidence>
<dbReference type="GO" id="GO:0006488">
    <property type="term" value="P:dolichol-linked oligosaccharide biosynthetic process"/>
    <property type="evidence" value="ECO:0007669"/>
    <property type="project" value="InterPro"/>
</dbReference>
<dbReference type="GO" id="GO:0016095">
    <property type="term" value="P:polyprenol catabolic process"/>
    <property type="evidence" value="ECO:0007669"/>
    <property type="project" value="TreeGrafter"/>
</dbReference>
<evidence type="ECO:0000256" key="1">
    <source>
        <dbReference type="ARBA" id="ARBA00004127"/>
    </source>
</evidence>
<dbReference type="Pfam" id="PF02544">
    <property type="entry name" value="Steroid_dh"/>
    <property type="match status" value="1"/>
</dbReference>